<organism evidence="1 2">
    <name type="scientific">Streptococcus gallolyticus</name>
    <dbReference type="NCBI Taxonomy" id="315405"/>
    <lineage>
        <taxon>Bacteria</taxon>
        <taxon>Bacillati</taxon>
        <taxon>Bacillota</taxon>
        <taxon>Bacilli</taxon>
        <taxon>Lactobacillales</taxon>
        <taxon>Streptococcaceae</taxon>
        <taxon>Streptococcus</taxon>
    </lineage>
</organism>
<proteinExistence type="predicted"/>
<name>A0A139MFS3_9STRE</name>
<comment type="caution">
    <text evidence="1">The sequence shown here is derived from an EMBL/GenBank/DDBJ whole genome shotgun (WGS) entry which is preliminary data.</text>
</comment>
<dbReference type="EMBL" id="LQOF01000517">
    <property type="protein sequence ID" value="KXT62447.1"/>
    <property type="molecule type" value="Genomic_DNA"/>
</dbReference>
<dbReference type="AlphaFoldDB" id="A0A139MFS3"/>
<gene>
    <name evidence="1" type="ORF">SGADD02_02272</name>
</gene>
<dbReference type="Proteomes" id="UP000070198">
    <property type="component" value="Unassembled WGS sequence"/>
</dbReference>
<protein>
    <submittedName>
        <fullName evidence="1">Uncharacterized protein</fullName>
    </submittedName>
</protein>
<evidence type="ECO:0000313" key="1">
    <source>
        <dbReference type="EMBL" id="KXT62447.1"/>
    </source>
</evidence>
<accession>A0A139MFS3</accession>
<evidence type="ECO:0000313" key="2">
    <source>
        <dbReference type="Proteomes" id="UP000070198"/>
    </source>
</evidence>
<reference evidence="1 2" key="1">
    <citation type="submission" date="2016-01" db="EMBL/GenBank/DDBJ databases">
        <title>Highly variable Streptococcus oralis are common among viridans streptococci isolated from primates.</title>
        <authorList>
            <person name="Denapaite D."/>
            <person name="Rieger M."/>
            <person name="Koendgen S."/>
            <person name="Brueckner R."/>
            <person name="Ochigava I."/>
            <person name="Kappeler P."/>
            <person name="Maetz-Rensing K."/>
            <person name="Leendertz F."/>
            <person name="Hakenbeck R."/>
        </authorList>
    </citation>
    <scope>NUCLEOTIDE SEQUENCE [LARGE SCALE GENOMIC DNA]</scope>
    <source>
        <strain evidence="1 2">DD02</strain>
    </source>
</reference>
<sequence length="37" mass="4204">MTNANRKINRSIALTHKDFPTPKLTALKSDYQLLSES</sequence>